<gene>
    <name evidence="1" type="ORF">DL762_010612</name>
</gene>
<reference evidence="1 2" key="1">
    <citation type="submission" date="2018-06" db="EMBL/GenBank/DDBJ databases">
        <title>Complete Genomes of Monosporascus.</title>
        <authorList>
            <person name="Robinson A.J."/>
            <person name="Natvig D.O."/>
        </authorList>
    </citation>
    <scope>NUCLEOTIDE SEQUENCE [LARGE SCALE GENOMIC DNA]</scope>
    <source>
        <strain evidence="1 2">CBS 609.92</strain>
    </source>
</reference>
<evidence type="ECO:0000313" key="2">
    <source>
        <dbReference type="Proteomes" id="UP000294003"/>
    </source>
</evidence>
<evidence type="ECO:0008006" key="3">
    <source>
        <dbReference type="Google" id="ProtNLM"/>
    </source>
</evidence>
<dbReference type="EMBL" id="QJNS01000744">
    <property type="protein sequence ID" value="RYO73942.1"/>
    <property type="molecule type" value="Genomic_DNA"/>
</dbReference>
<protein>
    <recommendedName>
        <fullName evidence="3">RanBP2-type domain-containing protein</fullName>
    </recommendedName>
</protein>
<comment type="caution">
    <text evidence="1">The sequence shown here is derived from an EMBL/GenBank/DDBJ whole genome shotgun (WGS) entry which is preliminary data.</text>
</comment>
<proteinExistence type="predicted"/>
<sequence>MAEEPIRNATKHWACMGPVGDSRCQAGNDIADVRCRKCQKERGEGDEALANDAYGHKIGTFKTRDTVEYDYTAAGNQVNGGPQANGT</sequence>
<accession>A0ABY0GQW9</accession>
<dbReference type="Proteomes" id="UP000294003">
    <property type="component" value="Unassembled WGS sequence"/>
</dbReference>
<organism evidence="1 2">
    <name type="scientific">Monosporascus cannonballus</name>
    <dbReference type="NCBI Taxonomy" id="155416"/>
    <lineage>
        <taxon>Eukaryota</taxon>
        <taxon>Fungi</taxon>
        <taxon>Dikarya</taxon>
        <taxon>Ascomycota</taxon>
        <taxon>Pezizomycotina</taxon>
        <taxon>Sordariomycetes</taxon>
        <taxon>Xylariomycetidae</taxon>
        <taxon>Xylariales</taxon>
        <taxon>Xylariales incertae sedis</taxon>
        <taxon>Monosporascus</taxon>
    </lineage>
</organism>
<evidence type="ECO:0000313" key="1">
    <source>
        <dbReference type="EMBL" id="RYO73942.1"/>
    </source>
</evidence>
<keyword evidence="2" id="KW-1185">Reference proteome</keyword>
<name>A0ABY0GQW9_9PEZI</name>